<dbReference type="FunFam" id="1.10.510.10:FF:000021">
    <property type="entry name" value="Serine/threonine protein kinase"/>
    <property type="match status" value="1"/>
</dbReference>
<feature type="domain" description="Protein kinase" evidence="6">
    <location>
        <begin position="212"/>
        <end position="468"/>
    </location>
</feature>
<proteinExistence type="predicted"/>
<dbReference type="PROSITE" id="PS50011">
    <property type="entry name" value="PROTEIN_KINASE_DOM"/>
    <property type="match status" value="1"/>
</dbReference>
<name>A0A3B0XQC6_9ZZZZ</name>
<dbReference type="PROSITE" id="PS00107">
    <property type="entry name" value="PROTEIN_KINASE_ATP"/>
    <property type="match status" value="1"/>
</dbReference>
<dbReference type="AlphaFoldDB" id="A0A3B0XQC6"/>
<keyword evidence="5" id="KW-0067">ATP-binding</keyword>
<dbReference type="CDD" id="cd14014">
    <property type="entry name" value="STKc_PknB_like"/>
    <property type="match status" value="1"/>
</dbReference>
<dbReference type="EMBL" id="UOFI01000173">
    <property type="protein sequence ID" value="VAW69751.1"/>
    <property type="molecule type" value="Genomic_DNA"/>
</dbReference>
<reference evidence="7" key="1">
    <citation type="submission" date="2018-06" db="EMBL/GenBank/DDBJ databases">
        <authorList>
            <person name="Zhirakovskaya E."/>
        </authorList>
    </citation>
    <scope>NUCLEOTIDE SEQUENCE</scope>
</reference>
<sequence length="469" mass="52681">MLPDTMRHATQQLISISRENIQLVSTLWHKPEVFRYWLMSAHKAQLITLVLLVLIPFAITPLIDLLLSIIFPPVTKETLFGLIKTEQNNPYNAYAQTITFWLIWIISTLFCVILFLRHIPHTLKYAQRKVAEKTSSADQLLNTNASESILLYTSALEWSIDKESEIILQEKLKTADAMTRNTEAASHIASARTLILPDNLSISDSALIADRYRIKQLIGSGAMGNVYHGVDTLLKRDIALKQLSPSLSHDEHIIARFRQEALALARLSHPNIVQVFDFIEGEGFFWIVMELISGGELEQKFGTSQPLELKEALRLAHQMAMALGYAHSQGVIHRDFKPANVLLTKNGDIKITDFGIAKLAQSGIHTQLNTIMGTPSHMSPEQANGEETDHRTDIYALGIVLYQMISGELPFNGDAKSIIAQHLTKQAPYLSEKQKNISPALDNVIHKMLAKTPDERFQSMHELVEQLIG</sequence>
<dbReference type="PANTHER" id="PTHR43289:SF6">
    <property type="entry name" value="SERINE_THREONINE-PROTEIN KINASE NEKL-3"/>
    <property type="match status" value="1"/>
</dbReference>
<evidence type="ECO:0000313" key="7">
    <source>
        <dbReference type="EMBL" id="VAW69751.1"/>
    </source>
</evidence>
<evidence type="ECO:0000256" key="1">
    <source>
        <dbReference type="ARBA" id="ARBA00022527"/>
    </source>
</evidence>
<evidence type="ECO:0000256" key="3">
    <source>
        <dbReference type="ARBA" id="ARBA00022741"/>
    </source>
</evidence>
<dbReference type="Gene3D" id="1.10.510.10">
    <property type="entry name" value="Transferase(Phosphotransferase) domain 1"/>
    <property type="match status" value="1"/>
</dbReference>
<evidence type="ECO:0000256" key="5">
    <source>
        <dbReference type="ARBA" id="ARBA00022840"/>
    </source>
</evidence>
<dbReference type="InterPro" id="IPR017441">
    <property type="entry name" value="Protein_kinase_ATP_BS"/>
</dbReference>
<accession>A0A3B0XQC6</accession>
<keyword evidence="4 7" id="KW-0418">Kinase</keyword>
<keyword evidence="1 7" id="KW-0723">Serine/threonine-protein kinase</keyword>
<protein>
    <submittedName>
        <fullName evidence="7">Serine/threonine protein kinase PrkC, regulator of stationary phase</fullName>
    </submittedName>
</protein>
<dbReference type="InterPro" id="IPR000719">
    <property type="entry name" value="Prot_kinase_dom"/>
</dbReference>
<dbReference type="PANTHER" id="PTHR43289">
    <property type="entry name" value="MITOGEN-ACTIVATED PROTEIN KINASE KINASE KINASE 20-RELATED"/>
    <property type="match status" value="1"/>
</dbReference>
<organism evidence="7">
    <name type="scientific">hydrothermal vent metagenome</name>
    <dbReference type="NCBI Taxonomy" id="652676"/>
    <lineage>
        <taxon>unclassified sequences</taxon>
        <taxon>metagenomes</taxon>
        <taxon>ecological metagenomes</taxon>
    </lineage>
</organism>
<dbReference type="GO" id="GO:0004674">
    <property type="term" value="F:protein serine/threonine kinase activity"/>
    <property type="evidence" value="ECO:0007669"/>
    <property type="project" value="UniProtKB-KW"/>
</dbReference>
<evidence type="ECO:0000256" key="4">
    <source>
        <dbReference type="ARBA" id="ARBA00022777"/>
    </source>
</evidence>
<evidence type="ECO:0000256" key="2">
    <source>
        <dbReference type="ARBA" id="ARBA00022679"/>
    </source>
</evidence>
<dbReference type="Pfam" id="PF00069">
    <property type="entry name" value="Pkinase"/>
    <property type="match status" value="1"/>
</dbReference>
<gene>
    <name evidence="7" type="ORF">MNBD_GAMMA09-2309</name>
</gene>
<dbReference type="GO" id="GO:0005524">
    <property type="term" value="F:ATP binding"/>
    <property type="evidence" value="ECO:0007669"/>
    <property type="project" value="UniProtKB-KW"/>
</dbReference>
<dbReference type="SUPFAM" id="SSF56112">
    <property type="entry name" value="Protein kinase-like (PK-like)"/>
    <property type="match status" value="1"/>
</dbReference>
<evidence type="ECO:0000259" key="6">
    <source>
        <dbReference type="PROSITE" id="PS50011"/>
    </source>
</evidence>
<dbReference type="InterPro" id="IPR011009">
    <property type="entry name" value="Kinase-like_dom_sf"/>
</dbReference>
<dbReference type="PROSITE" id="PS00108">
    <property type="entry name" value="PROTEIN_KINASE_ST"/>
    <property type="match status" value="1"/>
</dbReference>
<dbReference type="Gene3D" id="3.30.200.20">
    <property type="entry name" value="Phosphorylase Kinase, domain 1"/>
    <property type="match status" value="1"/>
</dbReference>
<keyword evidence="3" id="KW-0547">Nucleotide-binding</keyword>
<keyword evidence="2" id="KW-0808">Transferase</keyword>
<dbReference type="InterPro" id="IPR008271">
    <property type="entry name" value="Ser/Thr_kinase_AS"/>
</dbReference>